<proteinExistence type="predicted"/>
<feature type="domain" description="Macro" evidence="1">
    <location>
        <begin position="92"/>
        <end position="282"/>
    </location>
</feature>
<dbReference type="PANTHER" id="PTHR11106">
    <property type="entry name" value="GANGLIOSIDE INDUCED DIFFERENTIATION ASSOCIATED PROTEIN 2-RELATED"/>
    <property type="match status" value="1"/>
</dbReference>
<dbReference type="Gene3D" id="3.40.220.10">
    <property type="entry name" value="Leucine Aminopeptidase, subunit E, domain 1"/>
    <property type="match status" value="1"/>
</dbReference>
<dbReference type="PANTHER" id="PTHR11106:SF27">
    <property type="entry name" value="MACRO DOMAIN-CONTAINING PROTEIN"/>
    <property type="match status" value="1"/>
</dbReference>
<accession>A0A9D1VZT7</accession>
<dbReference type="AlphaFoldDB" id="A0A9D1VZT7"/>
<protein>
    <submittedName>
        <fullName evidence="2">Protein-ADP-ribose hydrolase</fullName>
    </submittedName>
</protein>
<evidence type="ECO:0000259" key="1">
    <source>
        <dbReference type="PROSITE" id="PS51154"/>
    </source>
</evidence>
<dbReference type="Proteomes" id="UP000886847">
    <property type="component" value="Unassembled WGS sequence"/>
</dbReference>
<dbReference type="PROSITE" id="PS51154">
    <property type="entry name" value="MACRO"/>
    <property type="match status" value="1"/>
</dbReference>
<name>A0A9D1VZT7_9FIRM</name>
<dbReference type="SUPFAM" id="SSF52949">
    <property type="entry name" value="Macro domain-like"/>
    <property type="match status" value="1"/>
</dbReference>
<dbReference type="Pfam" id="PF01661">
    <property type="entry name" value="Macro"/>
    <property type="match status" value="1"/>
</dbReference>
<reference evidence="2" key="2">
    <citation type="submission" date="2021-04" db="EMBL/GenBank/DDBJ databases">
        <authorList>
            <person name="Gilroy R."/>
        </authorList>
    </citation>
    <scope>NUCLEOTIDE SEQUENCE</scope>
    <source>
        <strain evidence="2">2189</strain>
    </source>
</reference>
<reference evidence="2" key="1">
    <citation type="journal article" date="2021" name="PeerJ">
        <title>Extensive microbial diversity within the chicken gut microbiome revealed by metagenomics and culture.</title>
        <authorList>
            <person name="Gilroy R."/>
            <person name="Ravi A."/>
            <person name="Getino M."/>
            <person name="Pursley I."/>
            <person name="Horton D.L."/>
            <person name="Alikhan N.F."/>
            <person name="Baker D."/>
            <person name="Gharbi K."/>
            <person name="Hall N."/>
            <person name="Watson M."/>
            <person name="Adriaenssens E.M."/>
            <person name="Foster-Nyarko E."/>
            <person name="Jarju S."/>
            <person name="Secka A."/>
            <person name="Antonio M."/>
            <person name="Oren A."/>
            <person name="Chaudhuri R.R."/>
            <person name="La Ragione R."/>
            <person name="Hildebrand F."/>
            <person name="Pallen M.J."/>
        </authorList>
    </citation>
    <scope>NUCLEOTIDE SEQUENCE</scope>
    <source>
        <strain evidence="2">2189</strain>
    </source>
</reference>
<organism evidence="2 3">
    <name type="scientific">Candidatus Borkfalkia faecavium</name>
    <dbReference type="NCBI Taxonomy" id="2838508"/>
    <lineage>
        <taxon>Bacteria</taxon>
        <taxon>Bacillati</taxon>
        <taxon>Bacillota</taxon>
        <taxon>Clostridia</taxon>
        <taxon>Christensenellales</taxon>
        <taxon>Christensenellaceae</taxon>
        <taxon>Candidatus Borkfalkia</taxon>
    </lineage>
</organism>
<dbReference type="InterPro" id="IPR043472">
    <property type="entry name" value="Macro_dom-like"/>
</dbReference>
<dbReference type="EMBL" id="DXEW01000005">
    <property type="protein sequence ID" value="HIX49908.1"/>
    <property type="molecule type" value="Genomic_DNA"/>
</dbReference>
<evidence type="ECO:0000313" key="3">
    <source>
        <dbReference type="Proteomes" id="UP000886847"/>
    </source>
</evidence>
<dbReference type="GO" id="GO:0016787">
    <property type="term" value="F:hydrolase activity"/>
    <property type="evidence" value="ECO:0007669"/>
    <property type="project" value="UniProtKB-KW"/>
</dbReference>
<gene>
    <name evidence="2" type="ORF">H9851_01320</name>
</gene>
<dbReference type="InterPro" id="IPR002589">
    <property type="entry name" value="Macro_dom"/>
</dbReference>
<comment type="caution">
    <text evidence="2">The sequence shown here is derived from an EMBL/GenBank/DDBJ whole genome shotgun (WGS) entry which is preliminary data.</text>
</comment>
<dbReference type="CDD" id="cd02908">
    <property type="entry name" value="Macro_OAADPr_deacetylase"/>
    <property type="match status" value="1"/>
</dbReference>
<sequence>MLSLSEYKNIIDLRSVPLRAERLDEDEKSAICDELLSALLEERNEIAAFSYPYKTKRDLIWGYLNERLPTPVSERFLQLQDRLFASETLERGIVDAAGFEYEAGISLWQGDITRLQADAVVNAANNSLLGCFIPHHACIDNVIHSRAGVQVRLDCSRIMGAQGESEPAGCAKITRGYNLPARYIIHTVGPMVGVRVNDEDRRVLRNCYLSCLNLAREMGLHSIAFCCISTGIFGFPNDEAAAIAVGAVKGWLLETGYDIRVVFDVFLDKDRAIYEEVLKNTN</sequence>
<dbReference type="SMART" id="SM00506">
    <property type="entry name" value="A1pp"/>
    <property type="match status" value="1"/>
</dbReference>
<keyword evidence="2" id="KW-0378">Hydrolase</keyword>
<evidence type="ECO:0000313" key="2">
    <source>
        <dbReference type="EMBL" id="HIX49908.1"/>
    </source>
</evidence>
<dbReference type="NCBIfam" id="NF003163">
    <property type="entry name" value="PRK04143.1"/>
    <property type="match status" value="1"/>
</dbReference>